<keyword evidence="4 10" id="KW-0812">Transmembrane</keyword>
<comment type="subcellular location">
    <subcellularLocation>
        <location evidence="1">Cell membrane</location>
        <topology evidence="1">Multi-pass membrane protein</topology>
    </subcellularLocation>
</comment>
<reference evidence="13 14" key="1">
    <citation type="submission" date="2016-11" db="EMBL/GenBank/DDBJ databases">
        <authorList>
            <person name="Jaros S."/>
            <person name="Januszkiewicz K."/>
            <person name="Wedrychowicz H."/>
        </authorList>
    </citation>
    <scope>NUCLEOTIDE SEQUENCE [LARGE SCALE GENOMIC DNA]</scope>
    <source>
        <strain evidence="13 14">DSM 3090</strain>
    </source>
</reference>
<dbReference type="InterPro" id="IPR004089">
    <property type="entry name" value="MCPsignal_dom"/>
</dbReference>
<keyword evidence="14" id="KW-1185">Reference proteome</keyword>
<dbReference type="PANTHER" id="PTHR32089">
    <property type="entry name" value="METHYL-ACCEPTING CHEMOTAXIS PROTEIN MCPB"/>
    <property type="match status" value="1"/>
</dbReference>
<evidence type="ECO:0000256" key="1">
    <source>
        <dbReference type="ARBA" id="ARBA00004651"/>
    </source>
</evidence>
<keyword evidence="2" id="KW-1003">Cell membrane</keyword>
<proteinExistence type="inferred from homology"/>
<dbReference type="PROSITE" id="PS50111">
    <property type="entry name" value="CHEMOTAXIS_TRANSDUC_2"/>
    <property type="match status" value="1"/>
</dbReference>
<dbReference type="EMBL" id="FRAD01000004">
    <property type="protein sequence ID" value="SHJ53111.1"/>
    <property type="molecule type" value="Genomic_DNA"/>
</dbReference>
<keyword evidence="7 9" id="KW-0807">Transducer</keyword>
<keyword evidence="3" id="KW-0145">Chemotaxis</keyword>
<dbReference type="CDD" id="cd06225">
    <property type="entry name" value="HAMP"/>
    <property type="match status" value="1"/>
</dbReference>
<dbReference type="SUPFAM" id="SSF58104">
    <property type="entry name" value="Methyl-accepting chemotaxis protein (MCP) signaling domain"/>
    <property type="match status" value="1"/>
</dbReference>
<accession>A0A1M6K2B1</accession>
<dbReference type="AlphaFoldDB" id="A0A1M6K2B1"/>
<dbReference type="Pfam" id="PF00015">
    <property type="entry name" value="MCPsignal"/>
    <property type="match status" value="1"/>
</dbReference>
<dbReference type="SMART" id="SM00283">
    <property type="entry name" value="MA"/>
    <property type="match status" value="1"/>
</dbReference>
<dbReference type="CDD" id="cd12913">
    <property type="entry name" value="PDC1_MCP_like"/>
    <property type="match status" value="1"/>
</dbReference>
<evidence type="ECO:0000259" key="12">
    <source>
        <dbReference type="PROSITE" id="PS50885"/>
    </source>
</evidence>
<dbReference type="Gene3D" id="3.30.450.20">
    <property type="entry name" value="PAS domain"/>
    <property type="match status" value="2"/>
</dbReference>
<dbReference type="Gene3D" id="1.10.287.950">
    <property type="entry name" value="Methyl-accepting chemotaxis protein"/>
    <property type="match status" value="1"/>
</dbReference>
<dbReference type="GO" id="GO:0006935">
    <property type="term" value="P:chemotaxis"/>
    <property type="evidence" value="ECO:0007669"/>
    <property type="project" value="UniProtKB-KW"/>
</dbReference>
<evidence type="ECO:0000256" key="3">
    <source>
        <dbReference type="ARBA" id="ARBA00022500"/>
    </source>
</evidence>
<dbReference type="InterPro" id="IPR033479">
    <property type="entry name" value="dCache_1"/>
</dbReference>
<dbReference type="GO" id="GO:0007165">
    <property type="term" value="P:signal transduction"/>
    <property type="evidence" value="ECO:0007669"/>
    <property type="project" value="UniProtKB-KW"/>
</dbReference>
<dbReference type="PANTHER" id="PTHR32089:SF112">
    <property type="entry name" value="LYSOZYME-LIKE PROTEIN-RELATED"/>
    <property type="match status" value="1"/>
</dbReference>
<evidence type="ECO:0000256" key="10">
    <source>
        <dbReference type="SAM" id="Phobius"/>
    </source>
</evidence>
<evidence type="ECO:0000256" key="2">
    <source>
        <dbReference type="ARBA" id="ARBA00022475"/>
    </source>
</evidence>
<dbReference type="PRINTS" id="PR00260">
    <property type="entry name" value="CHEMTRNSDUCR"/>
</dbReference>
<evidence type="ECO:0000313" key="14">
    <source>
        <dbReference type="Proteomes" id="UP000183952"/>
    </source>
</evidence>
<protein>
    <submittedName>
        <fullName evidence="13">Methyl-accepting chemotaxis sensory transducer with Cache sensor</fullName>
    </submittedName>
</protein>
<dbReference type="STRING" id="1121331.SAMN02745248_00312"/>
<keyword evidence="6 10" id="KW-0472">Membrane</keyword>
<evidence type="ECO:0000256" key="8">
    <source>
        <dbReference type="ARBA" id="ARBA00029447"/>
    </source>
</evidence>
<evidence type="ECO:0000313" key="13">
    <source>
        <dbReference type="EMBL" id="SHJ53111.1"/>
    </source>
</evidence>
<feature type="transmembrane region" description="Helical" evidence="10">
    <location>
        <begin position="287"/>
        <end position="310"/>
    </location>
</feature>
<organism evidence="13 14">
    <name type="scientific">Hathewaya proteolytica DSM 3090</name>
    <dbReference type="NCBI Taxonomy" id="1121331"/>
    <lineage>
        <taxon>Bacteria</taxon>
        <taxon>Bacillati</taxon>
        <taxon>Bacillota</taxon>
        <taxon>Clostridia</taxon>
        <taxon>Eubacteriales</taxon>
        <taxon>Clostridiaceae</taxon>
        <taxon>Hathewaya</taxon>
    </lineage>
</organism>
<dbReference type="Pfam" id="PF02743">
    <property type="entry name" value="dCache_1"/>
    <property type="match status" value="1"/>
</dbReference>
<dbReference type="InterPro" id="IPR029151">
    <property type="entry name" value="Sensor-like_sf"/>
</dbReference>
<feature type="domain" description="Methyl-accepting transducer" evidence="11">
    <location>
        <begin position="381"/>
        <end position="625"/>
    </location>
</feature>
<evidence type="ECO:0000256" key="4">
    <source>
        <dbReference type="ARBA" id="ARBA00022692"/>
    </source>
</evidence>
<dbReference type="CDD" id="cd12912">
    <property type="entry name" value="PDC2_MCP_like"/>
    <property type="match status" value="1"/>
</dbReference>
<feature type="transmembrane region" description="Helical" evidence="10">
    <location>
        <begin position="7"/>
        <end position="28"/>
    </location>
</feature>
<dbReference type="InterPro" id="IPR003660">
    <property type="entry name" value="HAMP_dom"/>
</dbReference>
<dbReference type="GO" id="GO:0004888">
    <property type="term" value="F:transmembrane signaling receptor activity"/>
    <property type="evidence" value="ECO:0007669"/>
    <property type="project" value="InterPro"/>
</dbReference>
<dbReference type="SUPFAM" id="SSF103190">
    <property type="entry name" value="Sensory domain-like"/>
    <property type="match status" value="1"/>
</dbReference>
<dbReference type="Proteomes" id="UP000183952">
    <property type="component" value="Unassembled WGS sequence"/>
</dbReference>
<dbReference type="InterPro" id="IPR004090">
    <property type="entry name" value="Chemotax_Me-accpt_rcpt"/>
</dbReference>
<name>A0A1M6K2B1_9CLOT</name>
<evidence type="ECO:0000256" key="5">
    <source>
        <dbReference type="ARBA" id="ARBA00022989"/>
    </source>
</evidence>
<evidence type="ECO:0000256" key="7">
    <source>
        <dbReference type="ARBA" id="ARBA00023224"/>
    </source>
</evidence>
<keyword evidence="5 10" id="KW-1133">Transmembrane helix</keyword>
<gene>
    <name evidence="13" type="ORF">SAMN02745248_00312</name>
</gene>
<sequence>MRTIKGKIIGVCLLLFAICIFVISFIGYNTSKTNITEQTLSKIENEANTYSARFEGWLNTKGEIVDELSSDFEGIKKFDKSTLEFLFDKKIEHNEGVVSAYIGLENKTFIDESSTDIPSDYDCTTRDWYMEALKEDKLMYTSPYIDAITEQMVLTISKQVKDKGKVIGVVGIDLSVDYLLDATRNVKSGDSSYAFLLDKDGNFVTHPNKAFQPTEKGAFNFNKVLDGRFKKIGQDIRKDNSINIEKDYDGINKYFVTSKIKATNWTFGFAVPEDYVMKPIQELLNKFVIAIVICSLVTVTLLFIIITIIFKPFKQIVRDLEKFAEGDFTNERLKKPSKRNDEIGKINNSLHKVQAQLTKVIAEILDNSQSISALSEELAATVDELSSRAESINNSVVTITGGMEEASVAADEISSSIEEVDASVNELSSKAMIGHDNSNQFKKRAINVKNSSEEAIRGSKKIYEEKRKHMERAIEEGKVVDSIKVMADTIASIASQTNLLALNAAIEAARAGDQGRGFAVVAEEVRKLAEQSSEAVTNIQETIVKVQGAFKISIDTGSDILDFINNEVNEQFDSYGETGNQYYNDANFVAEMSEELADMSKQITLAVGQASEFVQRMALNSKETSGKAEYIRESMKETTKAIGQVSVAVQNQAELAQHLNEMVQKFKI</sequence>
<evidence type="ECO:0000256" key="6">
    <source>
        <dbReference type="ARBA" id="ARBA00023136"/>
    </source>
</evidence>
<dbReference type="RefSeq" id="WP_072901568.1">
    <property type="nucleotide sequence ID" value="NZ_FRAD01000004.1"/>
</dbReference>
<comment type="similarity">
    <text evidence="8">Belongs to the methyl-accepting chemotaxis (MCP) protein family.</text>
</comment>
<evidence type="ECO:0000256" key="9">
    <source>
        <dbReference type="PROSITE-ProRule" id="PRU00284"/>
    </source>
</evidence>
<dbReference type="PROSITE" id="PS50885">
    <property type="entry name" value="HAMP"/>
    <property type="match status" value="1"/>
</dbReference>
<feature type="domain" description="HAMP" evidence="12">
    <location>
        <begin position="307"/>
        <end position="362"/>
    </location>
</feature>
<evidence type="ECO:0000259" key="11">
    <source>
        <dbReference type="PROSITE" id="PS50111"/>
    </source>
</evidence>
<dbReference type="GO" id="GO:0005886">
    <property type="term" value="C:plasma membrane"/>
    <property type="evidence" value="ECO:0007669"/>
    <property type="project" value="UniProtKB-SubCell"/>
</dbReference>